<reference evidence="3 4" key="1">
    <citation type="submission" date="2016-10" db="EMBL/GenBank/DDBJ databases">
        <authorList>
            <person name="de Groot N.N."/>
        </authorList>
    </citation>
    <scope>NUCLEOTIDE SEQUENCE [LARGE SCALE GENOMIC DNA]</scope>
    <source>
        <strain evidence="3 4">DSM 1041</strain>
    </source>
</reference>
<dbReference type="InterPro" id="IPR029058">
    <property type="entry name" value="AB_hydrolase_fold"/>
</dbReference>
<dbReference type="Gene3D" id="3.40.50.1820">
    <property type="entry name" value="alpha/beta hydrolase"/>
    <property type="match status" value="1"/>
</dbReference>
<dbReference type="SUPFAM" id="SSF53474">
    <property type="entry name" value="alpha/beta-Hydrolases"/>
    <property type="match status" value="1"/>
</dbReference>
<proteinExistence type="predicted"/>
<evidence type="ECO:0000313" key="4">
    <source>
        <dbReference type="Proteomes" id="UP000199005"/>
    </source>
</evidence>
<feature type="chain" id="PRO_5011479753" description="Alpha/beta hydrolase family protein" evidence="2">
    <location>
        <begin position="21"/>
        <end position="407"/>
    </location>
</feature>
<dbReference type="EMBL" id="FNYO01000003">
    <property type="protein sequence ID" value="SEI42602.1"/>
    <property type="molecule type" value="Genomic_DNA"/>
</dbReference>
<name>A0A1H6QUF3_9GAMM</name>
<organism evidence="3 4">
    <name type="scientific">Azotobacter beijerinckii</name>
    <dbReference type="NCBI Taxonomy" id="170623"/>
    <lineage>
        <taxon>Bacteria</taxon>
        <taxon>Pseudomonadati</taxon>
        <taxon>Pseudomonadota</taxon>
        <taxon>Gammaproteobacteria</taxon>
        <taxon>Pseudomonadales</taxon>
        <taxon>Pseudomonadaceae</taxon>
        <taxon>Azotobacter</taxon>
    </lineage>
</organism>
<feature type="region of interest" description="Disordered" evidence="1">
    <location>
        <begin position="283"/>
        <end position="362"/>
    </location>
</feature>
<gene>
    <name evidence="3" type="ORF">SAMN04244579_00389</name>
</gene>
<feature type="signal peptide" evidence="2">
    <location>
        <begin position="1"/>
        <end position="20"/>
    </location>
</feature>
<dbReference type="STRING" id="170623.SAMN04244579_00389"/>
<dbReference type="Proteomes" id="UP000199005">
    <property type="component" value="Unassembled WGS sequence"/>
</dbReference>
<evidence type="ECO:0000256" key="1">
    <source>
        <dbReference type="SAM" id="MobiDB-lite"/>
    </source>
</evidence>
<feature type="compositionally biased region" description="Gly residues" evidence="1">
    <location>
        <begin position="290"/>
        <end position="353"/>
    </location>
</feature>
<evidence type="ECO:0000256" key="2">
    <source>
        <dbReference type="SAM" id="SignalP"/>
    </source>
</evidence>
<dbReference type="RefSeq" id="WP_090896630.1">
    <property type="nucleotide sequence ID" value="NZ_FNYO01000003.1"/>
</dbReference>
<accession>A0A1H6QUF3</accession>
<keyword evidence="2" id="KW-0732">Signal</keyword>
<protein>
    <recommendedName>
        <fullName evidence="5">Alpha/beta hydrolase family protein</fullName>
    </recommendedName>
</protein>
<sequence>MPKSILLRLSLPLVFGAALAACAGRPEPPGPPGESLERYQEGAYRPAARLPVRGWDAEWQVAGQVVEVSWMVPEQAQGAPLILYLPGLGEGSRAGAQWRRAWAEAGYAVLSVQPQPYGRAVYSTPEAQAGVFRSLAQKSFAEPALAARIAVLDQVLAELRSRAKAGEPSLAGVDWQTLAVAGFDLGAQTAAALAGERAAGEAAPVGWQPKAAILLSPYVAEESGVGRFGRIGTPLLAVTGPRDEDPFGWVDPPSRRQRLWQGLRVSGSYQLVADEATHRVLGGSFEVMPGPGGGREGGRPAGGRAEGGGGPGGGGGGHGGGAPGGGGEGGGRGGRPGGKGGGPGGGSRLGHGQGAEERVDPRQMTSLLTLSLAFLDARVRDAAPARLWLERDAAQWLEATGRLERKP</sequence>
<dbReference type="PROSITE" id="PS51257">
    <property type="entry name" value="PROKAR_LIPOPROTEIN"/>
    <property type="match status" value="1"/>
</dbReference>
<dbReference type="AlphaFoldDB" id="A0A1H6QUF3"/>
<evidence type="ECO:0008006" key="5">
    <source>
        <dbReference type="Google" id="ProtNLM"/>
    </source>
</evidence>
<evidence type="ECO:0000313" key="3">
    <source>
        <dbReference type="EMBL" id="SEI42602.1"/>
    </source>
</evidence>